<name>A0ACB1MJR3_RANTA</name>
<dbReference type="EMBL" id="OZ243562">
    <property type="protein sequence ID" value="CAN0500815.1"/>
    <property type="molecule type" value="Genomic_DNA"/>
</dbReference>
<gene>
    <name evidence="1" type="ORF">MRATA1EN22A_LOCUS22281</name>
</gene>
<accession>A0ACB1MJR3</accession>
<dbReference type="Proteomes" id="UP001162501">
    <property type="component" value="Chromosome 34"/>
</dbReference>
<sequence length="158" mass="16697">MPSSSPSVSQTSRLGAHPGLWFSRLSSVFLGLMRCLDTEGAGDVVVSQAGEVPALPELTSSKGKGYAEVVTLSHVIEAFSVIPPPFLHSLPTPPPISLLQQDGALSMAAEIPSSGPHLISSGVHSPWYCLFYAALLYSCCFIPSSRIKSSVHSLNHLP</sequence>
<evidence type="ECO:0000313" key="1">
    <source>
        <dbReference type="EMBL" id="CAN0500815.1"/>
    </source>
</evidence>
<protein>
    <submittedName>
        <fullName evidence="1">Uncharacterized protein</fullName>
    </submittedName>
</protein>
<organism evidence="1 2">
    <name type="scientific">Rangifer tarandus platyrhynchus</name>
    <name type="common">Svalbard reindeer</name>
    <dbReference type="NCBI Taxonomy" id="3082113"/>
    <lineage>
        <taxon>Eukaryota</taxon>
        <taxon>Metazoa</taxon>
        <taxon>Chordata</taxon>
        <taxon>Craniata</taxon>
        <taxon>Vertebrata</taxon>
        <taxon>Euteleostomi</taxon>
        <taxon>Mammalia</taxon>
        <taxon>Eutheria</taxon>
        <taxon>Laurasiatheria</taxon>
        <taxon>Artiodactyla</taxon>
        <taxon>Ruminantia</taxon>
        <taxon>Pecora</taxon>
        <taxon>Cervidae</taxon>
        <taxon>Odocoileinae</taxon>
        <taxon>Rangifer</taxon>
    </lineage>
</organism>
<proteinExistence type="predicted"/>
<reference evidence="1" key="1">
    <citation type="submission" date="2025-03" db="EMBL/GenBank/DDBJ databases">
        <authorList>
            <consortium name="ELIXIR-Norway"/>
            <consortium name="Elixir Norway"/>
        </authorList>
    </citation>
    <scope>NUCLEOTIDE SEQUENCE</scope>
</reference>
<evidence type="ECO:0000313" key="2">
    <source>
        <dbReference type="Proteomes" id="UP001162501"/>
    </source>
</evidence>